<feature type="compositionally biased region" description="Basic and acidic residues" evidence="9">
    <location>
        <begin position="130"/>
        <end position="141"/>
    </location>
</feature>
<evidence type="ECO:0000259" key="11">
    <source>
        <dbReference type="Pfam" id="PF26253"/>
    </source>
</evidence>
<dbReference type="InterPro" id="IPR007855">
    <property type="entry name" value="RDRP"/>
</dbReference>
<evidence type="ECO:0000256" key="3">
    <source>
        <dbReference type="ARBA" id="ARBA00022484"/>
    </source>
</evidence>
<dbReference type="Pfam" id="PF05183">
    <property type="entry name" value="RdRP"/>
    <property type="match status" value="1"/>
</dbReference>
<dbReference type="EMBL" id="CAJOBP010000435">
    <property type="protein sequence ID" value="CAF4177917.1"/>
    <property type="molecule type" value="Genomic_DNA"/>
</dbReference>
<evidence type="ECO:0000256" key="2">
    <source>
        <dbReference type="ARBA" id="ARBA00012494"/>
    </source>
</evidence>
<evidence type="ECO:0000256" key="9">
    <source>
        <dbReference type="SAM" id="MobiDB-lite"/>
    </source>
</evidence>
<gene>
    <name evidence="12" type="ORF">TIS948_LOCUS18820</name>
    <name evidence="13" type="ORF">UJA718_LOCUS5121</name>
</gene>
<accession>A0A819ZPU7</accession>
<comment type="catalytic activity">
    <reaction evidence="8">
        <text>RNA(n) + a ribonucleoside 5'-triphosphate = RNA(n+1) + diphosphate</text>
        <dbReference type="Rhea" id="RHEA:21248"/>
        <dbReference type="Rhea" id="RHEA-COMP:14527"/>
        <dbReference type="Rhea" id="RHEA-COMP:17342"/>
        <dbReference type="ChEBI" id="CHEBI:33019"/>
        <dbReference type="ChEBI" id="CHEBI:61557"/>
        <dbReference type="ChEBI" id="CHEBI:140395"/>
        <dbReference type="EC" id="2.7.7.48"/>
    </reaction>
</comment>
<reference evidence="13" key="1">
    <citation type="submission" date="2021-02" db="EMBL/GenBank/DDBJ databases">
        <authorList>
            <person name="Nowell W R."/>
        </authorList>
    </citation>
    <scope>NUCLEOTIDE SEQUENCE</scope>
</reference>
<feature type="region of interest" description="Disordered" evidence="9">
    <location>
        <begin position="1"/>
        <end position="21"/>
    </location>
</feature>
<dbReference type="EMBL" id="CAJNXB010003303">
    <property type="protein sequence ID" value="CAF3306125.1"/>
    <property type="molecule type" value="Genomic_DNA"/>
</dbReference>
<sequence>MDELINDTDETSDNRILASDCFDDEFNREPDEEDVNIDHEIDQIVDEELNKEIEQGSQIADEPEVHIIYDDEDNDGSDSGYDETNISVITPEPVISLPTIVITTSTPGRGRGRVNSKAVDTNNEPLPKPRITDVEPDKDAYPKPPRIARLPHSYFRKREDPALVIERRAPIPSSPLIDFRVTLDQISFIIDQSDTKEQGYIHACRRFRTIQPDIDIDSLKPIHDIWSFGLFIYPLTLPKPISCNLLDLFSDKFDNDENRPFWFTFKHPPRFQDSVIRQSMPKNPDPHGGNSLVIGREIYSDLCYGALSSMSCFYLHKDYIIRNKSIWKLRFYDELFQINSNIFKLENNNADRVSTQVKHKIPLDIIDRAAIFYLRNDGFDLFINMKGNVHELQRKLKPKTDDIDSTPFIRQGIRDGKPMPTFSTIRIRIRVKEESSILETLERNQRIGQDISNDEKQSLAQSKYEESLIVVRQAFRLWFDFFNNNRIQVSFGSIITKRISLDNIMSLNSHRFPTFIQSYSWAMLCNIGFRVQVQLYLCKNFVNELHAYSDSRNNETDPSEVDDRFYRLCLYLHRRSLEYFFLDFDKEIQIGISIYDEKYYSSKDRNLPKSNFTQLATATAYVPSVVLTPTTIKIRPLKLCKLNRVLREKRFGNCLNFALVELRDEAQRLLFPTEFRALKDQILNYLKNGFFITPARTYKYLHHSQSQVKCKQFWFYYHDKENGYLSHDDAYAWMGNFDKERVVAKHAARIALCFTSSDKTIQITADRVTYVRDVKDQTGEYAFTDGVGTISTQLRDEILQFLQRKKEFSVLQIRYGGCKGTLSVDPRLDGKQHQLQIRDSMNKFTTDHDILELCKLSAPRALHLNRQDIVLLESRDIPHTTFLHLQNEEHLLLIRSLLMPSSAYELLQEKLLPIFELRKIARNINIVEEQFFIRLIITCAFNIIRELIDRTRIRISDRKARNMFGIVDEYGVLEYGQVFVQYTAMRENTLNYFEKDESNQCVILQQQKVVITKNPCHHPGDLRVFDAVYHHELEHLKDVVVFPQKGHRPHPNEISGSDLDGDEYVVIWDKDLIPETPNEEAYAYDSQEDPPKMKRPITRDDINQIVMEVSEQDCLGSLSNIHLAYVDKEGIKSKICTDLAGAISQEVDAAKTGKHPLTEAQIADLRKGLNNIWPDFMKSRGKKNFYPSERILGKLYRSAHRSVSGWKRAISSHGNLRHMDVAATLTAGTDVKDQENNETSITSNMTRSDNTQSLDPFIFHEKYRKYLPEIRRLYSTYVYELLEIISLYRFQDEIDLFCRCESMDASAGGNKKGGLEDSASIEVQNLVEKIKKDFYKEFNQRRAKYDCCQIEYDSYRQRHKVVSCDYCTEDKLAKAACAYIYSYNKSGRLPPKSNRRILSFPWIFGHHLITLRERNRPTDYIDQSNTIVGHACSLYLENFTPKFKGFRPENDTGFETVELYYKTVEEKPTTLLRTRGKSDDKTIRVPLLKACFIEILNDWLIKQKIFGEQCIETDKKPLIPELIWHELIIYFLTNEYQQNVRVLTAARTQTYITEPYRQIINDYRVTWTKKEKEELQNMFLEIHSLAVKRIQATQLTMWSYLDEYITLALQCIAIEKKLIDKWIFP</sequence>
<evidence type="ECO:0000256" key="4">
    <source>
        <dbReference type="ARBA" id="ARBA00022679"/>
    </source>
</evidence>
<dbReference type="GO" id="GO:0031380">
    <property type="term" value="C:nuclear RNA-directed RNA polymerase complex"/>
    <property type="evidence" value="ECO:0007669"/>
    <property type="project" value="TreeGrafter"/>
</dbReference>
<keyword evidence="4" id="KW-0808">Transferase</keyword>
<protein>
    <recommendedName>
        <fullName evidence="2">RNA-directed RNA polymerase</fullName>
        <ecNumber evidence="2">2.7.7.48</ecNumber>
    </recommendedName>
</protein>
<dbReference type="Proteomes" id="UP000663873">
    <property type="component" value="Unassembled WGS sequence"/>
</dbReference>
<dbReference type="GO" id="GO:0030422">
    <property type="term" value="P:siRNA processing"/>
    <property type="evidence" value="ECO:0007669"/>
    <property type="project" value="TreeGrafter"/>
</dbReference>
<evidence type="ECO:0000256" key="8">
    <source>
        <dbReference type="ARBA" id="ARBA00048744"/>
    </source>
</evidence>
<dbReference type="GO" id="GO:0003968">
    <property type="term" value="F:RNA-directed RNA polymerase activity"/>
    <property type="evidence" value="ECO:0007669"/>
    <property type="project" value="UniProtKB-KW"/>
</dbReference>
<feature type="domain" description="RDRP C-terminal head" evidence="11">
    <location>
        <begin position="1262"/>
        <end position="1416"/>
    </location>
</feature>
<evidence type="ECO:0000259" key="10">
    <source>
        <dbReference type="Pfam" id="PF05183"/>
    </source>
</evidence>
<dbReference type="Pfam" id="PF26253">
    <property type="entry name" value="RdRP_head"/>
    <property type="match status" value="1"/>
</dbReference>
<keyword evidence="5" id="KW-0548">Nucleotidyltransferase</keyword>
<evidence type="ECO:0000313" key="12">
    <source>
        <dbReference type="EMBL" id="CAF3306125.1"/>
    </source>
</evidence>
<dbReference type="OrthoDB" id="6513042at2759"/>
<evidence type="ECO:0000313" key="14">
    <source>
        <dbReference type="Proteomes" id="UP000663873"/>
    </source>
</evidence>
<evidence type="ECO:0000313" key="13">
    <source>
        <dbReference type="EMBL" id="CAF4177917.1"/>
    </source>
</evidence>
<evidence type="ECO:0000256" key="1">
    <source>
        <dbReference type="ARBA" id="ARBA00005762"/>
    </source>
</evidence>
<proteinExistence type="inferred from homology"/>
<feature type="region of interest" description="Disordered" evidence="9">
    <location>
        <begin position="106"/>
        <end position="145"/>
    </location>
</feature>
<dbReference type="PANTHER" id="PTHR23079:SF55">
    <property type="entry name" value="RNA-DIRECTED RNA POLYMERASE"/>
    <property type="match status" value="1"/>
</dbReference>
<evidence type="ECO:0000256" key="6">
    <source>
        <dbReference type="ARBA" id="ARBA00022884"/>
    </source>
</evidence>
<comment type="caution">
    <text evidence="13">The sequence shown here is derived from an EMBL/GenBank/DDBJ whole genome shotgun (WGS) entry which is preliminary data.</text>
</comment>
<keyword evidence="6" id="KW-0694">RNA-binding</keyword>
<evidence type="ECO:0000256" key="5">
    <source>
        <dbReference type="ARBA" id="ARBA00022695"/>
    </source>
</evidence>
<name>A0A819ZPU7_9BILA</name>
<dbReference type="Proteomes" id="UP000663825">
    <property type="component" value="Unassembled WGS sequence"/>
</dbReference>
<dbReference type="EC" id="2.7.7.48" evidence="2"/>
<evidence type="ECO:0000256" key="7">
    <source>
        <dbReference type="ARBA" id="ARBA00023158"/>
    </source>
</evidence>
<dbReference type="PANTHER" id="PTHR23079">
    <property type="entry name" value="RNA-DEPENDENT RNA POLYMERASE"/>
    <property type="match status" value="1"/>
</dbReference>
<keyword evidence="14" id="KW-1185">Reference proteome</keyword>
<keyword evidence="3" id="KW-0696">RNA-directed RNA polymerase</keyword>
<dbReference type="InterPro" id="IPR057596">
    <property type="entry name" value="RDRP_core"/>
</dbReference>
<keyword evidence="7" id="KW-0943">RNA-mediated gene silencing</keyword>
<feature type="domain" description="RDRP core" evidence="10">
    <location>
        <begin position="627"/>
        <end position="1198"/>
    </location>
</feature>
<comment type="similarity">
    <text evidence="1">Belongs to the RdRP family.</text>
</comment>
<organism evidence="13 14">
    <name type="scientific">Rotaria socialis</name>
    <dbReference type="NCBI Taxonomy" id="392032"/>
    <lineage>
        <taxon>Eukaryota</taxon>
        <taxon>Metazoa</taxon>
        <taxon>Spiralia</taxon>
        <taxon>Gnathifera</taxon>
        <taxon>Rotifera</taxon>
        <taxon>Eurotatoria</taxon>
        <taxon>Bdelloidea</taxon>
        <taxon>Philodinida</taxon>
        <taxon>Philodinidae</taxon>
        <taxon>Rotaria</taxon>
    </lineage>
</organism>
<dbReference type="GO" id="GO:0003723">
    <property type="term" value="F:RNA binding"/>
    <property type="evidence" value="ECO:0007669"/>
    <property type="project" value="UniProtKB-KW"/>
</dbReference>
<dbReference type="InterPro" id="IPR058752">
    <property type="entry name" value="RDRP_C_head"/>
</dbReference>
<feature type="compositionally biased region" description="Acidic residues" evidence="9">
    <location>
        <begin position="1"/>
        <end position="11"/>
    </location>
</feature>